<dbReference type="InterPro" id="IPR002889">
    <property type="entry name" value="WSC_carb-bd"/>
</dbReference>
<evidence type="ECO:0000256" key="8">
    <source>
        <dbReference type="SAM" id="Phobius"/>
    </source>
</evidence>
<evidence type="ECO:0000256" key="9">
    <source>
        <dbReference type="SAM" id="SignalP"/>
    </source>
</evidence>
<gene>
    <name evidence="11" type="ORF">BHQ10_004839</name>
</gene>
<dbReference type="PANTHER" id="PTHR24269:SF16">
    <property type="entry name" value="PROTEIN SLG1"/>
    <property type="match status" value="1"/>
</dbReference>
<dbReference type="PANTHER" id="PTHR24269">
    <property type="entry name" value="KREMEN PROTEIN"/>
    <property type="match status" value="1"/>
</dbReference>
<dbReference type="STRING" id="1196081.A0A364KZ43"/>
<keyword evidence="3 9" id="KW-0732">Signal</keyword>
<feature type="region of interest" description="Disordered" evidence="7">
    <location>
        <begin position="200"/>
        <end position="222"/>
    </location>
</feature>
<reference evidence="11 12" key="1">
    <citation type="journal article" date="2017" name="Biotechnol. Biofuels">
        <title>Differential beta-glucosidase expression as a function of carbon source availability in Talaromyces amestolkiae: a genomic and proteomic approach.</title>
        <authorList>
            <person name="de Eugenio L.I."/>
            <person name="Mendez-Liter J.A."/>
            <person name="Nieto-Dominguez M."/>
            <person name="Alonso L."/>
            <person name="Gil-Munoz J."/>
            <person name="Barriuso J."/>
            <person name="Prieto A."/>
            <person name="Martinez M.J."/>
        </authorList>
    </citation>
    <scope>NUCLEOTIDE SEQUENCE [LARGE SCALE GENOMIC DNA]</scope>
    <source>
        <strain evidence="11 12">CIB</strain>
    </source>
</reference>
<feature type="chain" id="PRO_5016818033" description="WSC domain-containing protein" evidence="9">
    <location>
        <begin position="25"/>
        <end position="470"/>
    </location>
</feature>
<evidence type="ECO:0000256" key="2">
    <source>
        <dbReference type="ARBA" id="ARBA00022692"/>
    </source>
</evidence>
<protein>
    <recommendedName>
        <fullName evidence="10">WSC domain-containing protein</fullName>
    </recommendedName>
</protein>
<feature type="domain" description="WSC" evidence="10">
    <location>
        <begin position="24"/>
        <end position="111"/>
    </location>
</feature>
<evidence type="ECO:0000313" key="12">
    <source>
        <dbReference type="Proteomes" id="UP000249363"/>
    </source>
</evidence>
<dbReference type="PROSITE" id="PS51212">
    <property type="entry name" value="WSC"/>
    <property type="match status" value="1"/>
</dbReference>
<comment type="caution">
    <text evidence="11">The sequence shown here is derived from an EMBL/GenBank/DDBJ whole genome shotgun (WGS) entry which is preliminary data.</text>
</comment>
<evidence type="ECO:0000256" key="5">
    <source>
        <dbReference type="ARBA" id="ARBA00023136"/>
    </source>
</evidence>
<sequence length="470" mass="49393">MMAFREMARLGVAALLIGSSSVAALTIEYCSAENTASSSTENTDIYQSNGACNTQCSADYAFAVLQGQDCWCSNYIPASTVDVSECNTSCPGYPSDLCGNTDKGYYGYIAMSGHKASGTATGTSTATATGSSSSSSTSSEGTATETSTGPETVTVTESASTGTTLATSVSSSTSTTSSTTTTAAPTVSVQTIAGQPVTITVSNSPSATTSSSPVSTENKGSSLSGGAIAGIVIGALVGVGALAALVLWWFFFGRRKGDERSEKTGSPIGGGDGSVTGGTVDTRRQSRGSQMSFMHNFIGSETSPTSPNDYLSPNTAFTDNRMKKDAVLYPNGDRLSAVSLRDEEDYSRPVLRVRPFIPACEMHANLVCLNSSRIQIKIDCVIDTLFLIAFACTARHSAATTVLIHDTRPVARNFSFTPLQRLTNLVLIPISEATPCKRHHNVLILAYTYCFFLSFPRFPVCEFSRRLGLV</sequence>
<keyword evidence="4 8" id="KW-1133">Transmembrane helix</keyword>
<evidence type="ECO:0000256" key="3">
    <source>
        <dbReference type="ARBA" id="ARBA00022729"/>
    </source>
</evidence>
<evidence type="ECO:0000256" key="1">
    <source>
        <dbReference type="ARBA" id="ARBA00004167"/>
    </source>
</evidence>
<dbReference type="OrthoDB" id="2537459at2759"/>
<evidence type="ECO:0000256" key="4">
    <source>
        <dbReference type="ARBA" id="ARBA00022989"/>
    </source>
</evidence>
<accession>A0A364KZ43</accession>
<evidence type="ECO:0000256" key="7">
    <source>
        <dbReference type="SAM" id="MobiDB-lite"/>
    </source>
</evidence>
<dbReference type="InterPro" id="IPR051836">
    <property type="entry name" value="Kremen_rcpt"/>
</dbReference>
<feature type="signal peptide" evidence="9">
    <location>
        <begin position="1"/>
        <end position="24"/>
    </location>
</feature>
<dbReference type="GO" id="GO:0005886">
    <property type="term" value="C:plasma membrane"/>
    <property type="evidence" value="ECO:0007669"/>
    <property type="project" value="TreeGrafter"/>
</dbReference>
<evidence type="ECO:0000313" key="11">
    <source>
        <dbReference type="EMBL" id="RAO68827.1"/>
    </source>
</evidence>
<evidence type="ECO:0000259" key="10">
    <source>
        <dbReference type="PROSITE" id="PS51212"/>
    </source>
</evidence>
<keyword evidence="2 8" id="KW-0812">Transmembrane</keyword>
<name>A0A364KZ43_TALAM</name>
<dbReference type="Proteomes" id="UP000249363">
    <property type="component" value="Unassembled WGS sequence"/>
</dbReference>
<feature type="region of interest" description="Disordered" evidence="7">
    <location>
        <begin position="258"/>
        <end position="279"/>
    </location>
</feature>
<keyword evidence="5 8" id="KW-0472">Membrane</keyword>
<dbReference type="Pfam" id="PF01822">
    <property type="entry name" value="WSC"/>
    <property type="match status" value="1"/>
</dbReference>
<organism evidence="11 12">
    <name type="scientific">Talaromyces amestolkiae</name>
    <dbReference type="NCBI Taxonomy" id="1196081"/>
    <lineage>
        <taxon>Eukaryota</taxon>
        <taxon>Fungi</taxon>
        <taxon>Dikarya</taxon>
        <taxon>Ascomycota</taxon>
        <taxon>Pezizomycotina</taxon>
        <taxon>Eurotiomycetes</taxon>
        <taxon>Eurotiomycetidae</taxon>
        <taxon>Eurotiales</taxon>
        <taxon>Trichocomaceae</taxon>
        <taxon>Talaromyces</taxon>
        <taxon>Talaromyces sect. Talaromyces</taxon>
    </lineage>
</organism>
<evidence type="ECO:0000256" key="6">
    <source>
        <dbReference type="ARBA" id="ARBA00023180"/>
    </source>
</evidence>
<feature type="compositionally biased region" description="Gly residues" evidence="7">
    <location>
        <begin position="267"/>
        <end position="276"/>
    </location>
</feature>
<dbReference type="EMBL" id="MIKG01000008">
    <property type="protein sequence ID" value="RAO68827.1"/>
    <property type="molecule type" value="Genomic_DNA"/>
</dbReference>
<dbReference type="RefSeq" id="XP_040733343.1">
    <property type="nucleotide sequence ID" value="XM_040877248.1"/>
</dbReference>
<keyword evidence="12" id="KW-1185">Reference proteome</keyword>
<dbReference type="AlphaFoldDB" id="A0A364KZ43"/>
<feature type="transmembrane region" description="Helical" evidence="8">
    <location>
        <begin position="227"/>
        <end position="251"/>
    </location>
</feature>
<comment type="subcellular location">
    <subcellularLocation>
        <location evidence="1">Membrane</location>
        <topology evidence="1">Single-pass membrane protein</topology>
    </subcellularLocation>
</comment>
<proteinExistence type="predicted"/>
<dbReference type="SMART" id="SM00321">
    <property type="entry name" value="WSC"/>
    <property type="match status" value="1"/>
</dbReference>
<dbReference type="GeneID" id="63794055"/>
<feature type="region of interest" description="Disordered" evidence="7">
    <location>
        <begin position="119"/>
        <end position="184"/>
    </location>
</feature>
<keyword evidence="6" id="KW-0325">Glycoprotein</keyword>